<dbReference type="Proteomes" id="UP000837857">
    <property type="component" value="Chromosome 11"/>
</dbReference>
<evidence type="ECO:0000313" key="4">
    <source>
        <dbReference type="Proteomes" id="UP000837857"/>
    </source>
</evidence>
<evidence type="ECO:0000313" key="3">
    <source>
        <dbReference type="EMBL" id="CAH2039922.1"/>
    </source>
</evidence>
<keyword evidence="4" id="KW-1185">Reference proteome</keyword>
<gene>
    <name evidence="3" type="ORF">IPOD504_LOCUS2113</name>
</gene>
<organism evidence="3 4">
    <name type="scientific">Iphiclides podalirius</name>
    <name type="common">scarce swallowtail</name>
    <dbReference type="NCBI Taxonomy" id="110791"/>
    <lineage>
        <taxon>Eukaryota</taxon>
        <taxon>Metazoa</taxon>
        <taxon>Ecdysozoa</taxon>
        <taxon>Arthropoda</taxon>
        <taxon>Hexapoda</taxon>
        <taxon>Insecta</taxon>
        <taxon>Pterygota</taxon>
        <taxon>Neoptera</taxon>
        <taxon>Endopterygota</taxon>
        <taxon>Lepidoptera</taxon>
        <taxon>Glossata</taxon>
        <taxon>Ditrysia</taxon>
        <taxon>Papilionoidea</taxon>
        <taxon>Papilionidae</taxon>
        <taxon>Papilioninae</taxon>
        <taxon>Iphiclides</taxon>
    </lineage>
</organism>
<reference evidence="3" key="1">
    <citation type="submission" date="2022-03" db="EMBL/GenBank/DDBJ databases">
        <authorList>
            <person name="Martin H S."/>
        </authorList>
    </citation>
    <scope>NUCLEOTIDE SEQUENCE</scope>
</reference>
<feature type="non-terminal residue" evidence="3">
    <location>
        <position position="118"/>
    </location>
</feature>
<proteinExistence type="predicted"/>
<accession>A0ABN8HYU7</accession>
<feature type="region of interest" description="Disordered" evidence="1">
    <location>
        <begin position="70"/>
        <end position="101"/>
    </location>
</feature>
<evidence type="ECO:0000256" key="2">
    <source>
        <dbReference type="SAM" id="SignalP"/>
    </source>
</evidence>
<feature type="signal peptide" evidence="2">
    <location>
        <begin position="1"/>
        <end position="20"/>
    </location>
</feature>
<dbReference type="EMBL" id="OW152823">
    <property type="protein sequence ID" value="CAH2039922.1"/>
    <property type="molecule type" value="Genomic_DNA"/>
</dbReference>
<protein>
    <recommendedName>
        <fullName evidence="5">Secreted protein</fullName>
    </recommendedName>
</protein>
<feature type="chain" id="PRO_5046176749" description="Secreted protein" evidence="2">
    <location>
        <begin position="21"/>
        <end position="118"/>
    </location>
</feature>
<keyword evidence="2" id="KW-0732">Signal</keyword>
<evidence type="ECO:0008006" key="5">
    <source>
        <dbReference type="Google" id="ProtNLM"/>
    </source>
</evidence>
<sequence>MLFGLLIIATLRGQDGPTSALRGTTVTAPRSSTSIPLSTIRKAYAMSQCGSVPRRACAFIGDSRRVLVPPVWPRPPTARDAPLPAKSRTGSPKGRRSLTAQTHRLANARLAFLRDAPP</sequence>
<evidence type="ECO:0000256" key="1">
    <source>
        <dbReference type="SAM" id="MobiDB-lite"/>
    </source>
</evidence>
<name>A0ABN8HYU7_9NEOP</name>